<dbReference type="InterPro" id="IPR013126">
    <property type="entry name" value="Hsp_70_fam"/>
</dbReference>
<reference evidence="4" key="1">
    <citation type="submission" date="2018-02" db="EMBL/GenBank/DDBJ databases">
        <title>Rhizophora mucronata_Transcriptome.</title>
        <authorList>
            <person name="Meera S.P."/>
            <person name="Sreeshan A."/>
            <person name="Augustine A."/>
        </authorList>
    </citation>
    <scope>NUCLEOTIDE SEQUENCE</scope>
    <source>
        <tissue evidence="4">Leaf</tissue>
    </source>
</reference>
<dbReference type="PROSITE" id="PS00297">
    <property type="entry name" value="HSP70_1"/>
    <property type="match status" value="1"/>
</dbReference>
<organism evidence="4">
    <name type="scientific">Rhizophora mucronata</name>
    <name type="common">Asiatic mangrove</name>
    <dbReference type="NCBI Taxonomy" id="61149"/>
    <lineage>
        <taxon>Eukaryota</taxon>
        <taxon>Viridiplantae</taxon>
        <taxon>Streptophyta</taxon>
        <taxon>Embryophyta</taxon>
        <taxon>Tracheophyta</taxon>
        <taxon>Spermatophyta</taxon>
        <taxon>Magnoliopsida</taxon>
        <taxon>eudicotyledons</taxon>
        <taxon>Gunneridae</taxon>
        <taxon>Pentapetalae</taxon>
        <taxon>rosids</taxon>
        <taxon>fabids</taxon>
        <taxon>Malpighiales</taxon>
        <taxon>Rhizophoraceae</taxon>
        <taxon>Rhizophora</taxon>
    </lineage>
</organism>
<name>A0A2P2QV26_RHIMU</name>
<keyword evidence="3" id="KW-0067">ATP-binding</keyword>
<keyword evidence="4" id="KW-0346">Stress response</keyword>
<dbReference type="InterPro" id="IPR018181">
    <property type="entry name" value="Heat_shock_70_CS"/>
</dbReference>
<evidence type="ECO:0000313" key="4">
    <source>
        <dbReference type="EMBL" id="MBX70731.1"/>
    </source>
</evidence>
<protein>
    <submittedName>
        <fullName evidence="4">Heat shock 70 kDa protein 5-like</fullName>
    </submittedName>
</protein>
<dbReference type="InterPro" id="IPR043129">
    <property type="entry name" value="ATPase_NBD"/>
</dbReference>
<dbReference type="AlphaFoldDB" id="A0A2P2QV26"/>
<keyword evidence="2" id="KW-0547">Nucleotide-binding</keyword>
<dbReference type="Gene3D" id="3.30.420.40">
    <property type="match status" value="1"/>
</dbReference>
<accession>A0A2P2QV26</accession>
<sequence>MATMPDKAVGIDLGTTYSCVAAWVNDRVEITPNDRGNRTTTSYVAFTDTEGLIGDAAKNLVAINPENTFFDAKRLIGRRFSEPSVKSDFKHWPFKVVPGPNDEPMIVVSCKGEEKMFSPEDISAKVLG</sequence>
<dbReference type="GO" id="GO:0140662">
    <property type="term" value="F:ATP-dependent protein folding chaperone"/>
    <property type="evidence" value="ECO:0007669"/>
    <property type="project" value="InterPro"/>
</dbReference>
<evidence type="ECO:0000256" key="1">
    <source>
        <dbReference type="ARBA" id="ARBA00007381"/>
    </source>
</evidence>
<dbReference type="PRINTS" id="PR00301">
    <property type="entry name" value="HEATSHOCK70"/>
</dbReference>
<dbReference type="SUPFAM" id="SSF53067">
    <property type="entry name" value="Actin-like ATPase domain"/>
    <property type="match status" value="1"/>
</dbReference>
<dbReference type="FunFam" id="3.30.30.30:FF:000001">
    <property type="entry name" value="heat shock 70 kDa protein-like"/>
    <property type="match status" value="1"/>
</dbReference>
<comment type="similarity">
    <text evidence="1">Belongs to the heat shock protein 70 family.</text>
</comment>
<dbReference type="Pfam" id="PF00012">
    <property type="entry name" value="HSP70"/>
    <property type="match status" value="1"/>
</dbReference>
<proteinExistence type="inferred from homology"/>
<evidence type="ECO:0000256" key="3">
    <source>
        <dbReference type="ARBA" id="ARBA00022840"/>
    </source>
</evidence>
<evidence type="ECO:0000256" key="2">
    <source>
        <dbReference type="ARBA" id="ARBA00022741"/>
    </source>
</evidence>
<dbReference type="FunFam" id="3.30.420.40:FF:000028">
    <property type="entry name" value="heat shock 70 kDa protein-like"/>
    <property type="match status" value="1"/>
</dbReference>
<dbReference type="EMBL" id="GGEC01090247">
    <property type="protein sequence ID" value="MBX70731.1"/>
    <property type="molecule type" value="Transcribed_RNA"/>
</dbReference>
<dbReference type="GO" id="GO:0005524">
    <property type="term" value="F:ATP binding"/>
    <property type="evidence" value="ECO:0007669"/>
    <property type="project" value="UniProtKB-KW"/>
</dbReference>
<dbReference type="PANTHER" id="PTHR19375">
    <property type="entry name" value="HEAT SHOCK PROTEIN 70KDA"/>
    <property type="match status" value="1"/>
</dbReference>